<name>A0A4Q7V7C6_9BACT</name>
<dbReference type="Proteomes" id="UP000293562">
    <property type="component" value="Unassembled WGS sequence"/>
</dbReference>
<reference evidence="1 2" key="1">
    <citation type="submission" date="2019-02" db="EMBL/GenBank/DDBJ databases">
        <title>Genomic Encyclopedia of Type Strains, Phase IV (KMG-IV): sequencing the most valuable type-strain genomes for metagenomic binning, comparative biology and taxonomic classification.</title>
        <authorList>
            <person name="Goeker M."/>
        </authorList>
    </citation>
    <scope>NUCLEOTIDE SEQUENCE [LARGE SCALE GENOMIC DNA]</scope>
    <source>
        <strain evidence="1 2">DSM 28825</strain>
    </source>
</reference>
<dbReference type="RefSeq" id="WP_130308565.1">
    <property type="nucleotide sequence ID" value="NZ_SHKN01000006.1"/>
</dbReference>
<proteinExistence type="predicted"/>
<protein>
    <recommendedName>
        <fullName evidence="3">DprA winged helix domain-containing protein</fullName>
    </recommendedName>
</protein>
<comment type="caution">
    <text evidence="1">The sequence shown here is derived from an EMBL/GenBank/DDBJ whole genome shotgun (WGS) entry which is preliminary data.</text>
</comment>
<sequence length="62" mass="6855">MRNNKILKEEIFEFVDKNQPVGLGEILAGLSLSHFSGARVVLDLIKENKLNYSSPGKKIVVG</sequence>
<evidence type="ECO:0008006" key="3">
    <source>
        <dbReference type="Google" id="ProtNLM"/>
    </source>
</evidence>
<accession>A0A4Q7V7C6</accession>
<keyword evidence="2" id="KW-1185">Reference proteome</keyword>
<evidence type="ECO:0000313" key="2">
    <source>
        <dbReference type="Proteomes" id="UP000293562"/>
    </source>
</evidence>
<evidence type="ECO:0000313" key="1">
    <source>
        <dbReference type="EMBL" id="RZT91213.1"/>
    </source>
</evidence>
<dbReference type="EMBL" id="SHKN01000006">
    <property type="protein sequence ID" value="RZT91213.1"/>
    <property type="molecule type" value="Genomic_DNA"/>
</dbReference>
<organism evidence="1 2">
    <name type="scientific">Ancylomarina subtilis</name>
    <dbReference type="NCBI Taxonomy" id="1639035"/>
    <lineage>
        <taxon>Bacteria</taxon>
        <taxon>Pseudomonadati</taxon>
        <taxon>Bacteroidota</taxon>
        <taxon>Bacteroidia</taxon>
        <taxon>Marinilabiliales</taxon>
        <taxon>Marinifilaceae</taxon>
        <taxon>Ancylomarina</taxon>
    </lineage>
</organism>
<dbReference type="OrthoDB" id="9888263at2"/>
<dbReference type="AlphaFoldDB" id="A0A4Q7V7C6"/>
<gene>
    <name evidence="1" type="ORF">EV201_3219</name>
</gene>